<evidence type="ECO:0000313" key="1">
    <source>
        <dbReference type="EMBL" id="SDT96312.1"/>
    </source>
</evidence>
<proteinExistence type="predicted"/>
<dbReference type="OrthoDB" id="255821at2"/>
<dbReference type="Proteomes" id="UP000243063">
    <property type="component" value="Chromosome I"/>
</dbReference>
<dbReference type="AlphaFoldDB" id="A0A1H2EM95"/>
<dbReference type="STRING" id="1245526.SAMN05216580_0712"/>
<dbReference type="EMBL" id="LT629780">
    <property type="protein sequence ID" value="SDT96312.1"/>
    <property type="molecule type" value="Genomic_DNA"/>
</dbReference>
<dbReference type="InterPro" id="IPR029063">
    <property type="entry name" value="SAM-dependent_MTases_sf"/>
</dbReference>
<dbReference type="Pfam" id="PF13489">
    <property type="entry name" value="Methyltransf_23"/>
    <property type="match status" value="1"/>
</dbReference>
<organism evidence="1 2">
    <name type="scientific">Geopseudomonas guangdongensis</name>
    <dbReference type="NCBI Taxonomy" id="1245526"/>
    <lineage>
        <taxon>Bacteria</taxon>
        <taxon>Pseudomonadati</taxon>
        <taxon>Pseudomonadota</taxon>
        <taxon>Gammaproteobacteria</taxon>
        <taxon>Pseudomonadales</taxon>
        <taxon>Pseudomonadaceae</taxon>
        <taxon>Geopseudomonas</taxon>
    </lineage>
</organism>
<dbReference type="SUPFAM" id="SSF53335">
    <property type="entry name" value="S-adenosyl-L-methionine-dependent methyltransferases"/>
    <property type="match status" value="1"/>
</dbReference>
<accession>A0A1H2EM95</accession>
<dbReference type="Gene3D" id="3.40.50.150">
    <property type="entry name" value="Vaccinia Virus protein VP39"/>
    <property type="match status" value="1"/>
</dbReference>
<gene>
    <name evidence="1" type="ORF">SAMN05216580_0712</name>
</gene>
<reference evidence="2" key="1">
    <citation type="submission" date="2016-10" db="EMBL/GenBank/DDBJ databases">
        <authorList>
            <person name="Varghese N."/>
            <person name="Submissions S."/>
        </authorList>
    </citation>
    <scope>NUCLEOTIDE SEQUENCE [LARGE SCALE GENOMIC DNA]</scope>
    <source>
        <strain evidence="2">CCTCC 2012022</strain>
    </source>
</reference>
<dbReference type="Pfam" id="PF14559">
    <property type="entry name" value="TPR_19"/>
    <property type="match status" value="1"/>
</dbReference>
<dbReference type="CDD" id="cd02440">
    <property type="entry name" value="AdoMet_MTases"/>
    <property type="match status" value="1"/>
</dbReference>
<dbReference type="SUPFAM" id="SSF48452">
    <property type="entry name" value="TPR-like"/>
    <property type="match status" value="1"/>
</dbReference>
<evidence type="ECO:0000313" key="2">
    <source>
        <dbReference type="Proteomes" id="UP000243063"/>
    </source>
</evidence>
<dbReference type="Gene3D" id="1.25.40.10">
    <property type="entry name" value="Tetratricopeptide repeat domain"/>
    <property type="match status" value="2"/>
</dbReference>
<dbReference type="InterPro" id="IPR011990">
    <property type="entry name" value="TPR-like_helical_dom_sf"/>
</dbReference>
<dbReference type="RefSeq" id="WP_090212161.1">
    <property type="nucleotide sequence ID" value="NZ_LT629780.1"/>
</dbReference>
<protein>
    <submittedName>
        <fullName evidence="1">Tetratricopeptide repeat-containing protein</fullName>
    </submittedName>
</protein>
<sequence>MASSDDFSWQLHSPIVVLDNGPWLARQPRFAEYLDWGSFHVISFDPGMSLPRDSLPTSERFQLLPLAMLGDGSTEQVNVCIDPAWNASLSPLDEAILPEGCQGAAQVIAQLPVSPVQLDAIEGLPCLDWLVLGAGHDALTILEQGSRALADTLLLQVELCFQPVHAGQPGFEQVADWACRHGFRFHGFTQVHHLPLQLPEDYQATEQGMAWLKASALFVPNRARMARLDAEQLTRLAFLFDTVFDAPATSFALLQQADTQLARRYGHARLPRAERCLPDALSDWHGAEAVCEQPLPERIRERALACLARGSVQGAILWSRKWLEQEPEHREALHCLAEAQSYAGQHAEAQALLQRLQRRYPDDAALAASLAWTYWRAGQPKGTRKTLETLPQDTDASLTYLQARLQAASAKPRERREALQLCSSALAASPQAAHWLALQASLLAMAGAHEQAQAASREAMAQLDDSDMELRGLALLDLADTWQHIGEPGHALQTLQQLSEMRPASLISAQAQGRLVDALARSPQATERALGDALRPLWSAWRQSGRGRFGLPEQSLPALRLAGCRDTTQRLAAYELAQLLPGAARVLDIHSQNGALLIGLAAQVPLAAGIGLSEHPADRVLAQACAARLGLANLSFVPGSLNDYAHDAPFDLIIASEALHRSGLHWEDFGERLLALCAPGSWVLLESQGNFDLEEPEPGFADMATAIASAGFESVREIRLCDDGNSLRSAYLLRAPITTTPRPAQD</sequence>
<name>A0A1H2EM95_9GAMM</name>
<keyword evidence="2" id="KW-1185">Reference proteome</keyword>